<keyword evidence="12" id="KW-1185">Reference proteome</keyword>
<evidence type="ECO:0000259" key="10">
    <source>
        <dbReference type="PROSITE" id="PS50878"/>
    </source>
</evidence>
<protein>
    <recommendedName>
        <fullName evidence="1">RNA-directed DNA polymerase</fullName>
        <ecNumber evidence="1">2.7.7.49</ecNumber>
    </recommendedName>
</protein>
<dbReference type="EMBL" id="SNWM01000001">
    <property type="protein sequence ID" value="TDO24641.1"/>
    <property type="molecule type" value="Genomic_DNA"/>
</dbReference>
<dbReference type="InterPro" id="IPR051083">
    <property type="entry name" value="GrpII_Intron_Splice-Mob/Def"/>
</dbReference>
<reference evidence="11 12" key="1">
    <citation type="submission" date="2019-03" db="EMBL/GenBank/DDBJ databases">
        <title>Genomic Encyclopedia of Archaeal and Bacterial Type Strains, Phase II (KMG-II): from individual species to whole genera.</title>
        <authorList>
            <person name="Goeker M."/>
        </authorList>
    </citation>
    <scope>NUCLEOTIDE SEQUENCE [LARGE SCALE GENOMIC DNA]</scope>
    <source>
        <strain evidence="11 12">DSM 19034</strain>
    </source>
</reference>
<evidence type="ECO:0000256" key="5">
    <source>
        <dbReference type="ARBA" id="ARBA00022842"/>
    </source>
</evidence>
<dbReference type="EC" id="2.7.7.49" evidence="1"/>
<dbReference type="CDD" id="cd03487">
    <property type="entry name" value="RT_Bac_retron_II"/>
    <property type="match status" value="1"/>
</dbReference>
<evidence type="ECO:0000313" key="12">
    <source>
        <dbReference type="Proteomes" id="UP000295499"/>
    </source>
</evidence>
<dbReference type="PANTHER" id="PTHR34047:SF7">
    <property type="entry name" value="RNA-DIRECTED DNA POLYMERASE"/>
    <property type="match status" value="1"/>
</dbReference>
<keyword evidence="7" id="KW-0051">Antiviral defense</keyword>
<accession>A0A4R6IR09</accession>
<evidence type="ECO:0000256" key="3">
    <source>
        <dbReference type="ARBA" id="ARBA00022695"/>
    </source>
</evidence>
<dbReference type="GO" id="GO:0046872">
    <property type="term" value="F:metal ion binding"/>
    <property type="evidence" value="ECO:0007669"/>
    <property type="project" value="UniProtKB-KW"/>
</dbReference>
<organism evidence="11 12">
    <name type="scientific">Pedobacter duraquae</name>
    <dbReference type="NCBI Taxonomy" id="425511"/>
    <lineage>
        <taxon>Bacteria</taxon>
        <taxon>Pseudomonadati</taxon>
        <taxon>Bacteroidota</taxon>
        <taxon>Sphingobacteriia</taxon>
        <taxon>Sphingobacteriales</taxon>
        <taxon>Sphingobacteriaceae</taxon>
        <taxon>Pedobacter</taxon>
    </lineage>
</organism>
<dbReference type="InterPro" id="IPR000123">
    <property type="entry name" value="Reverse_transcriptase_msDNA"/>
</dbReference>
<keyword evidence="5" id="KW-0460">Magnesium</keyword>
<dbReference type="AlphaFoldDB" id="A0A4R6IR09"/>
<dbReference type="GO" id="GO:0051607">
    <property type="term" value="P:defense response to virus"/>
    <property type="evidence" value="ECO:0007669"/>
    <property type="project" value="UniProtKB-KW"/>
</dbReference>
<keyword evidence="2" id="KW-0808">Transferase</keyword>
<keyword evidence="4" id="KW-0479">Metal-binding</keyword>
<dbReference type="InterPro" id="IPR043128">
    <property type="entry name" value="Rev_trsase/Diguanyl_cyclase"/>
</dbReference>
<name>A0A4R6IR09_9SPHI</name>
<feature type="domain" description="Reverse transcriptase" evidence="10">
    <location>
        <begin position="22"/>
        <end position="246"/>
    </location>
</feature>
<evidence type="ECO:0000256" key="7">
    <source>
        <dbReference type="ARBA" id="ARBA00023118"/>
    </source>
</evidence>
<dbReference type="PANTHER" id="PTHR34047">
    <property type="entry name" value="NUCLEAR INTRON MATURASE 1, MITOCHONDRIAL-RELATED"/>
    <property type="match status" value="1"/>
</dbReference>
<dbReference type="PRINTS" id="PR00866">
    <property type="entry name" value="RNADNAPOLMS"/>
</dbReference>
<comment type="caution">
    <text evidence="11">The sequence shown here is derived from an EMBL/GenBank/DDBJ whole genome shotgun (WGS) entry which is preliminary data.</text>
</comment>
<evidence type="ECO:0000256" key="6">
    <source>
        <dbReference type="ARBA" id="ARBA00022918"/>
    </source>
</evidence>
<dbReference type="Pfam" id="PF00078">
    <property type="entry name" value="RVT_1"/>
    <property type="match status" value="1"/>
</dbReference>
<comment type="similarity">
    <text evidence="8">Belongs to the bacterial reverse transcriptase family.</text>
</comment>
<comment type="catalytic activity">
    <reaction evidence="9">
        <text>DNA(n) + a 2'-deoxyribonucleoside 5'-triphosphate = DNA(n+1) + diphosphate</text>
        <dbReference type="Rhea" id="RHEA:22508"/>
        <dbReference type="Rhea" id="RHEA-COMP:17339"/>
        <dbReference type="Rhea" id="RHEA-COMP:17340"/>
        <dbReference type="ChEBI" id="CHEBI:33019"/>
        <dbReference type="ChEBI" id="CHEBI:61560"/>
        <dbReference type="ChEBI" id="CHEBI:173112"/>
        <dbReference type="EC" id="2.7.7.49"/>
    </reaction>
</comment>
<sequence length="566" mass="65737">MNLLNIKSKEDLLDYIGIEEAQLNHLLYRLPNAYKYHTFEVKKKNGSSRIINSPNPELKVIQTKLKDDLVEFFGKKNCVHGFVKDKNILSNASSHLKKQILINIDLKDFFSTIHFGRVRGMFLSSPFSFPERIATLLAQICCFNGLLPQGAPTSPIISNFICRKLDNSFIQFSKKNSFFYTRYADDITFSSNIRSLSSELGIFNKDQFEISKSILNQIHNNGFTINESKVRMASRFNNQTVTGIKVNVKPNVSRFYIKQIRAILHACEKHGVEKTAIVHFQKNEIDLNRLKSPIDFFIKRLVGKISFIGFVRGKDDFLFKKLYDRVKVIVPNARLSIIYKKIDESKNTLILTEGKTDWKHIKAALIKLQAQGAYNNLNLTFADYLDEHKVSNSELFKICESIPKLGMQKNKTICIFDRDDKNFIPKVTSINDFYKDWTNNVYSMVLPVPKHRNFENICIEHYYTDDDLFTYDHNNRRIFVSSEFENNGNHKLEKYRYKGNLEKLKNRFPTIFDSQVVDSSGASIALSKNDFADYVYNNNPRYNSFDVEAFKEIFNHIYVIENTTPK</sequence>
<dbReference type="Gene3D" id="3.30.70.270">
    <property type="match status" value="1"/>
</dbReference>
<dbReference type="SUPFAM" id="SSF56672">
    <property type="entry name" value="DNA/RNA polymerases"/>
    <property type="match status" value="1"/>
</dbReference>
<evidence type="ECO:0000256" key="1">
    <source>
        <dbReference type="ARBA" id="ARBA00012493"/>
    </source>
</evidence>
<dbReference type="GO" id="GO:0003964">
    <property type="term" value="F:RNA-directed DNA polymerase activity"/>
    <property type="evidence" value="ECO:0007669"/>
    <property type="project" value="UniProtKB-KW"/>
</dbReference>
<gene>
    <name evidence="11" type="ORF">CLV32_0933</name>
</gene>
<evidence type="ECO:0000313" key="11">
    <source>
        <dbReference type="EMBL" id="TDO24641.1"/>
    </source>
</evidence>
<evidence type="ECO:0000256" key="8">
    <source>
        <dbReference type="ARBA" id="ARBA00034120"/>
    </source>
</evidence>
<evidence type="ECO:0000256" key="9">
    <source>
        <dbReference type="ARBA" id="ARBA00048173"/>
    </source>
</evidence>
<dbReference type="InterPro" id="IPR000477">
    <property type="entry name" value="RT_dom"/>
</dbReference>
<evidence type="ECO:0000256" key="2">
    <source>
        <dbReference type="ARBA" id="ARBA00022679"/>
    </source>
</evidence>
<dbReference type="Proteomes" id="UP000295499">
    <property type="component" value="Unassembled WGS sequence"/>
</dbReference>
<dbReference type="GO" id="GO:0003723">
    <property type="term" value="F:RNA binding"/>
    <property type="evidence" value="ECO:0007669"/>
    <property type="project" value="InterPro"/>
</dbReference>
<dbReference type="RefSeq" id="WP_166641879.1">
    <property type="nucleotide sequence ID" value="NZ_SNWM01000001.1"/>
</dbReference>
<proteinExistence type="inferred from homology"/>
<dbReference type="PROSITE" id="PS50878">
    <property type="entry name" value="RT_POL"/>
    <property type="match status" value="1"/>
</dbReference>
<keyword evidence="3" id="KW-0548">Nucleotidyltransferase</keyword>
<evidence type="ECO:0000256" key="4">
    <source>
        <dbReference type="ARBA" id="ARBA00022723"/>
    </source>
</evidence>
<dbReference type="InterPro" id="IPR043502">
    <property type="entry name" value="DNA/RNA_pol_sf"/>
</dbReference>
<keyword evidence="6 11" id="KW-0695">RNA-directed DNA polymerase</keyword>